<gene>
    <name evidence="1" type="ORF">MSTO_10540</name>
</gene>
<keyword evidence="2" id="KW-1185">Reference proteome</keyword>
<name>A0A7I7Q3M4_9MYCO</name>
<dbReference type="Proteomes" id="UP000467130">
    <property type="component" value="Chromosome"/>
</dbReference>
<sequence>MLVTAVSGWDALGLRAAAQIPVPATAATTIAIAPMISPSRRRGGGVGAHGGGPVTQAGATGAGWVQGCGGGGAKCWLCWIRSVARSWSGALSACRAACARSPAVT</sequence>
<evidence type="ECO:0000313" key="1">
    <source>
        <dbReference type="EMBL" id="BBY20849.1"/>
    </source>
</evidence>
<accession>A0A7I7Q3M4</accession>
<dbReference type="AlphaFoldDB" id="A0A7I7Q3M4"/>
<protein>
    <submittedName>
        <fullName evidence="1">Uncharacterized protein</fullName>
    </submittedName>
</protein>
<dbReference type="KEGG" id="msto:MSTO_10540"/>
<organism evidence="1 2">
    <name type="scientific">Mycobacterium stomatepiae</name>
    <dbReference type="NCBI Taxonomy" id="470076"/>
    <lineage>
        <taxon>Bacteria</taxon>
        <taxon>Bacillati</taxon>
        <taxon>Actinomycetota</taxon>
        <taxon>Actinomycetes</taxon>
        <taxon>Mycobacteriales</taxon>
        <taxon>Mycobacteriaceae</taxon>
        <taxon>Mycobacterium</taxon>
        <taxon>Mycobacterium simiae complex</taxon>
    </lineage>
</organism>
<reference evidence="1 2" key="1">
    <citation type="journal article" date="2019" name="Emerg. Microbes Infect.">
        <title>Comprehensive subspecies identification of 175 nontuberculous mycobacteria species based on 7547 genomic profiles.</title>
        <authorList>
            <person name="Matsumoto Y."/>
            <person name="Kinjo T."/>
            <person name="Motooka D."/>
            <person name="Nabeya D."/>
            <person name="Jung N."/>
            <person name="Uechi K."/>
            <person name="Horii T."/>
            <person name="Iida T."/>
            <person name="Fujita J."/>
            <person name="Nakamura S."/>
        </authorList>
    </citation>
    <scope>NUCLEOTIDE SEQUENCE [LARGE SCALE GENOMIC DNA]</scope>
    <source>
        <strain evidence="1 2">JCM 17783</strain>
    </source>
</reference>
<proteinExistence type="predicted"/>
<evidence type="ECO:0000313" key="2">
    <source>
        <dbReference type="Proteomes" id="UP000467130"/>
    </source>
</evidence>
<dbReference type="EMBL" id="AP022587">
    <property type="protein sequence ID" value="BBY20849.1"/>
    <property type="molecule type" value="Genomic_DNA"/>
</dbReference>